<keyword evidence="2" id="KW-1185">Reference proteome</keyword>
<proteinExistence type="predicted"/>
<sequence length="78" mass="8621">MWSFQCSLQPLPPRMPGTKDAQAKTLLSSCIIATVRMMTNTTDLTFDHQTISDTLQKEDGPSPQCTAGIYHQTCVKFG</sequence>
<comment type="caution">
    <text evidence="1">The sequence shown here is derived from an EMBL/GenBank/DDBJ whole genome shotgun (WGS) entry which is preliminary data.</text>
</comment>
<dbReference type="Proteomes" id="UP001476798">
    <property type="component" value="Unassembled WGS sequence"/>
</dbReference>
<organism evidence="1 2">
    <name type="scientific">Goodea atripinnis</name>
    <dbReference type="NCBI Taxonomy" id="208336"/>
    <lineage>
        <taxon>Eukaryota</taxon>
        <taxon>Metazoa</taxon>
        <taxon>Chordata</taxon>
        <taxon>Craniata</taxon>
        <taxon>Vertebrata</taxon>
        <taxon>Euteleostomi</taxon>
        <taxon>Actinopterygii</taxon>
        <taxon>Neopterygii</taxon>
        <taxon>Teleostei</taxon>
        <taxon>Neoteleostei</taxon>
        <taxon>Acanthomorphata</taxon>
        <taxon>Ovalentaria</taxon>
        <taxon>Atherinomorphae</taxon>
        <taxon>Cyprinodontiformes</taxon>
        <taxon>Goodeidae</taxon>
        <taxon>Goodea</taxon>
    </lineage>
</organism>
<feature type="non-terminal residue" evidence="1">
    <location>
        <position position="78"/>
    </location>
</feature>
<dbReference type="EMBL" id="JAHRIO010090299">
    <property type="protein sequence ID" value="MEQ2187660.1"/>
    <property type="molecule type" value="Genomic_DNA"/>
</dbReference>
<gene>
    <name evidence="1" type="ORF">GOODEAATRI_006912</name>
</gene>
<evidence type="ECO:0000313" key="2">
    <source>
        <dbReference type="Proteomes" id="UP001476798"/>
    </source>
</evidence>
<evidence type="ECO:0000313" key="1">
    <source>
        <dbReference type="EMBL" id="MEQ2187660.1"/>
    </source>
</evidence>
<accession>A0ABV0PVZ5</accession>
<name>A0ABV0PVZ5_9TELE</name>
<reference evidence="1 2" key="1">
    <citation type="submission" date="2021-06" db="EMBL/GenBank/DDBJ databases">
        <authorList>
            <person name="Palmer J.M."/>
        </authorList>
    </citation>
    <scope>NUCLEOTIDE SEQUENCE [LARGE SCALE GENOMIC DNA]</scope>
    <source>
        <strain evidence="1 2">GA_2019</strain>
        <tissue evidence="1">Muscle</tissue>
    </source>
</reference>
<protein>
    <submittedName>
        <fullName evidence="1">Uncharacterized protein</fullName>
    </submittedName>
</protein>